<accession>A0A7X5KMK2</accession>
<comment type="caution">
    <text evidence="6">The sequence shown here is derived from an EMBL/GenBank/DDBJ whole genome shotgun (WGS) entry which is preliminary data.</text>
</comment>
<dbReference type="InterPro" id="IPR050465">
    <property type="entry name" value="UPF0194_transport"/>
</dbReference>
<keyword evidence="7" id="KW-1185">Reference proteome</keyword>
<feature type="coiled-coil region" evidence="3">
    <location>
        <begin position="193"/>
        <end position="252"/>
    </location>
</feature>
<dbReference type="Gene3D" id="2.40.50.100">
    <property type="match status" value="1"/>
</dbReference>
<dbReference type="Pfam" id="PF25967">
    <property type="entry name" value="RND-MFP_C"/>
    <property type="match status" value="1"/>
</dbReference>
<dbReference type="Gene3D" id="1.10.287.470">
    <property type="entry name" value="Helix hairpin bin"/>
    <property type="match status" value="2"/>
</dbReference>
<sequence length="454" mass="48863">MKKVAVAIVIIGSIALMVILNMMKDSGQGPGGFGFGFQKAQDVEARRVVKGTITSKIIVTGTVEAIEKKAVMAETSFRIDVVRVKEGDVVRKGDVLFVPDTASLEKELAGLERNLAAQSLQLEKLRSLQTSSSTTGLEIAVKLAEAALASAEKNHGKQAGELEKNQVLYDEGVIPLSELEAIKTRVEDAWEQVETARLNLERSKSELEKLRGTNHESTRSTGYDVEIQLKNIEGLEMSIENLKEGMADLASNAVAPIGGVVTDVFVGDGETAPLTTPLLRITNLEGLKVVADIREYDIKDVAVGQEVVITGDAIPADVSVRGKVSRISPVAVESMVNGRQVTAVAVELEVSEGQDQLKPGYTVDCEITTHAIEDAVMASYDVFREDKDNNKVVFVIGGEDIVEERVVKLGITADFDAQVREGLREGELVVVNPSLSLKAGDKVRITNGPLEEGE</sequence>
<reference evidence="6 7" key="1">
    <citation type="submission" date="2020-01" db="EMBL/GenBank/DDBJ databases">
        <title>Anaeroalcalibacter tamaniensis gen. nov., sp. nov., moderately halophilic strictly anaerobic fermenter bacterium from mud volcano of Taman peninsula.</title>
        <authorList>
            <person name="Frolova A."/>
            <person name="Merkel A.Y."/>
            <person name="Slobodkin A.I."/>
        </authorList>
    </citation>
    <scope>NUCLEOTIDE SEQUENCE [LARGE SCALE GENOMIC DNA]</scope>
    <source>
        <strain evidence="6 7">F-3ap</strain>
    </source>
</reference>
<dbReference type="RefSeq" id="WP_162369775.1">
    <property type="nucleotide sequence ID" value="NZ_JAAEEH010000009.1"/>
</dbReference>
<evidence type="ECO:0000256" key="1">
    <source>
        <dbReference type="ARBA" id="ARBA00004196"/>
    </source>
</evidence>
<evidence type="ECO:0000259" key="4">
    <source>
        <dbReference type="Pfam" id="PF25967"/>
    </source>
</evidence>
<keyword evidence="2 3" id="KW-0175">Coiled coil</keyword>
<dbReference type="Gene3D" id="2.40.30.170">
    <property type="match status" value="1"/>
</dbReference>
<dbReference type="AlphaFoldDB" id="A0A7X5KMK2"/>
<dbReference type="PANTHER" id="PTHR32347">
    <property type="entry name" value="EFFLUX SYSTEM COMPONENT YKNX-RELATED"/>
    <property type="match status" value="1"/>
</dbReference>
<dbReference type="SUPFAM" id="SSF56954">
    <property type="entry name" value="Outer membrane efflux proteins (OEP)"/>
    <property type="match status" value="1"/>
</dbReference>
<comment type="subcellular location">
    <subcellularLocation>
        <location evidence="1">Cell envelope</location>
    </subcellularLocation>
</comment>
<evidence type="ECO:0000313" key="7">
    <source>
        <dbReference type="Proteomes" id="UP000461585"/>
    </source>
</evidence>
<feature type="coiled-coil region" evidence="3">
    <location>
        <begin position="101"/>
        <end position="128"/>
    </location>
</feature>
<dbReference type="GO" id="GO:0030313">
    <property type="term" value="C:cell envelope"/>
    <property type="evidence" value="ECO:0007669"/>
    <property type="project" value="UniProtKB-SubCell"/>
</dbReference>
<proteinExistence type="predicted"/>
<dbReference type="SUPFAM" id="SSF111369">
    <property type="entry name" value="HlyD-like secretion proteins"/>
    <property type="match status" value="1"/>
</dbReference>
<dbReference type="Pfam" id="PF25990">
    <property type="entry name" value="Beta-barrel_YknX"/>
    <property type="match status" value="1"/>
</dbReference>
<feature type="domain" description="Multidrug resistance protein MdtA-like C-terminal permuted SH3" evidence="4">
    <location>
        <begin position="386"/>
        <end position="432"/>
    </location>
</feature>
<dbReference type="InterPro" id="IPR058636">
    <property type="entry name" value="Beta-barrel_YknX"/>
</dbReference>
<evidence type="ECO:0000256" key="3">
    <source>
        <dbReference type="SAM" id="Coils"/>
    </source>
</evidence>
<dbReference type="PANTHER" id="PTHR32347:SF14">
    <property type="entry name" value="EFFLUX SYSTEM COMPONENT YKNX-RELATED"/>
    <property type="match status" value="1"/>
</dbReference>
<dbReference type="Proteomes" id="UP000461585">
    <property type="component" value="Unassembled WGS sequence"/>
</dbReference>
<evidence type="ECO:0000259" key="5">
    <source>
        <dbReference type="Pfam" id="PF25990"/>
    </source>
</evidence>
<organism evidence="6 7">
    <name type="scientific">Anaerotalea alkaliphila</name>
    <dbReference type="NCBI Taxonomy" id="2662126"/>
    <lineage>
        <taxon>Bacteria</taxon>
        <taxon>Bacillati</taxon>
        <taxon>Bacillota</taxon>
        <taxon>Clostridia</taxon>
        <taxon>Eubacteriales</taxon>
        <taxon>Anaerotalea</taxon>
    </lineage>
</organism>
<dbReference type="Gene3D" id="2.40.420.20">
    <property type="match status" value="1"/>
</dbReference>
<protein>
    <submittedName>
        <fullName evidence="6">HlyD family efflux transporter periplasmic adaptor subunit</fullName>
    </submittedName>
</protein>
<dbReference type="InterPro" id="IPR058627">
    <property type="entry name" value="MdtA-like_C"/>
</dbReference>
<evidence type="ECO:0000256" key="2">
    <source>
        <dbReference type="ARBA" id="ARBA00023054"/>
    </source>
</evidence>
<gene>
    <name evidence="6" type="ORF">GXN74_04710</name>
</gene>
<evidence type="ECO:0000313" key="6">
    <source>
        <dbReference type="EMBL" id="NDL67049.1"/>
    </source>
</evidence>
<name>A0A7X5KMK2_9FIRM</name>
<dbReference type="EMBL" id="JAAEEH010000009">
    <property type="protein sequence ID" value="NDL67049.1"/>
    <property type="molecule type" value="Genomic_DNA"/>
</dbReference>
<feature type="domain" description="YknX-like beta-barrel" evidence="5">
    <location>
        <begin position="287"/>
        <end position="367"/>
    </location>
</feature>